<dbReference type="InterPro" id="IPR000160">
    <property type="entry name" value="GGDEF_dom"/>
</dbReference>
<dbReference type="InterPro" id="IPR029016">
    <property type="entry name" value="GAF-like_dom_sf"/>
</dbReference>
<dbReference type="PROSITE" id="PS50887">
    <property type="entry name" value="GGDEF"/>
    <property type="match status" value="1"/>
</dbReference>
<dbReference type="NCBIfam" id="TIGR00254">
    <property type="entry name" value="GGDEF"/>
    <property type="match status" value="1"/>
</dbReference>
<evidence type="ECO:0000313" key="2">
    <source>
        <dbReference type="EMBL" id="CUS42848.1"/>
    </source>
</evidence>
<dbReference type="SUPFAM" id="SSF55073">
    <property type="entry name" value="Nucleotide cyclase"/>
    <property type="match status" value="1"/>
</dbReference>
<protein>
    <submittedName>
        <fullName evidence="2">GAF domain/sensory box/EAL domain protein</fullName>
    </submittedName>
</protein>
<dbReference type="CDD" id="cd01949">
    <property type="entry name" value="GGDEF"/>
    <property type="match status" value="1"/>
</dbReference>
<sequence length="331" mass="37192">MELKELLENARRNEALLRRLQAFELQLLSAQSWLDFLTLLLEALPSQFELDAVTLKVCDAEGVLKASMLQSLDLEQGTLLNQIEFKACLPMVKAEPIAPPPPWRTGLGLPLIRNGEYLGQLCLYSSNSDRFQNGMATDFMQHLAAVIAACLIMVKQSEEQSRLALTDPLTATENRRGFERSYQREWSRGQRQYHVFAMVLLDIDHFKKVNDIHGHGTGDRVLRQLCKTLKGVMRPTDHIGRLGGEEFALLLPGCQPDQLEMVAARIQQAIRDMDVRNDDGKQVPITSSGSYLSVTPRPHQNLGLADLLDHLDGYLYQAKGKGRDCFIHAAD</sequence>
<dbReference type="PANTHER" id="PTHR45138:SF9">
    <property type="entry name" value="DIGUANYLATE CYCLASE DGCM-RELATED"/>
    <property type="match status" value="1"/>
</dbReference>
<feature type="domain" description="GGDEF" evidence="1">
    <location>
        <begin position="194"/>
        <end position="331"/>
    </location>
</feature>
<reference evidence="2" key="1">
    <citation type="submission" date="2015-10" db="EMBL/GenBank/DDBJ databases">
        <authorList>
            <person name="Gilbert D.G."/>
        </authorList>
    </citation>
    <scope>NUCLEOTIDE SEQUENCE</scope>
</reference>
<evidence type="ECO:0000259" key="1">
    <source>
        <dbReference type="PROSITE" id="PS50887"/>
    </source>
</evidence>
<dbReference type="Gene3D" id="3.30.70.270">
    <property type="match status" value="1"/>
</dbReference>
<name>A0A160TG10_9ZZZZ</name>
<dbReference type="AlphaFoldDB" id="A0A160TG10"/>
<dbReference type="Gene3D" id="3.30.450.40">
    <property type="match status" value="1"/>
</dbReference>
<dbReference type="PANTHER" id="PTHR45138">
    <property type="entry name" value="REGULATORY COMPONENTS OF SENSORY TRANSDUCTION SYSTEM"/>
    <property type="match status" value="1"/>
</dbReference>
<proteinExistence type="predicted"/>
<dbReference type="InterPro" id="IPR050469">
    <property type="entry name" value="Diguanylate_Cyclase"/>
</dbReference>
<gene>
    <name evidence="2" type="ORF">MGWOODY_Tha2924</name>
</gene>
<organism evidence="2">
    <name type="scientific">hydrothermal vent metagenome</name>
    <dbReference type="NCBI Taxonomy" id="652676"/>
    <lineage>
        <taxon>unclassified sequences</taxon>
        <taxon>metagenomes</taxon>
        <taxon>ecological metagenomes</taxon>
    </lineage>
</organism>
<dbReference type="Pfam" id="PF00990">
    <property type="entry name" value="GGDEF"/>
    <property type="match status" value="1"/>
</dbReference>
<dbReference type="FunFam" id="3.30.70.270:FF:000001">
    <property type="entry name" value="Diguanylate cyclase domain protein"/>
    <property type="match status" value="1"/>
</dbReference>
<dbReference type="SMART" id="SM00267">
    <property type="entry name" value="GGDEF"/>
    <property type="match status" value="1"/>
</dbReference>
<dbReference type="EMBL" id="CZQC01000071">
    <property type="protein sequence ID" value="CUS42848.1"/>
    <property type="molecule type" value="Genomic_DNA"/>
</dbReference>
<dbReference type="SUPFAM" id="SSF55781">
    <property type="entry name" value="GAF domain-like"/>
    <property type="match status" value="1"/>
</dbReference>
<dbReference type="InterPro" id="IPR043128">
    <property type="entry name" value="Rev_trsase/Diguanyl_cyclase"/>
</dbReference>
<dbReference type="InterPro" id="IPR029787">
    <property type="entry name" value="Nucleotide_cyclase"/>
</dbReference>
<dbReference type="GO" id="GO:0052621">
    <property type="term" value="F:diguanylate cyclase activity"/>
    <property type="evidence" value="ECO:0007669"/>
    <property type="project" value="TreeGrafter"/>
</dbReference>
<accession>A0A160TG10</accession>